<dbReference type="GO" id="GO:0016579">
    <property type="term" value="P:protein deubiquitination"/>
    <property type="evidence" value="ECO:0007669"/>
    <property type="project" value="TreeGrafter"/>
</dbReference>
<dbReference type="PROSITE" id="PS50802">
    <property type="entry name" value="OTU"/>
    <property type="match status" value="1"/>
</dbReference>
<dbReference type="InterPro" id="IPR053781">
    <property type="entry name" value="F-box_AtFBL13-like"/>
</dbReference>
<evidence type="ECO:0000256" key="4">
    <source>
        <dbReference type="ARBA" id="ARBA00022786"/>
    </source>
</evidence>
<dbReference type="SUPFAM" id="SSF52047">
    <property type="entry name" value="RNI-like"/>
    <property type="match status" value="1"/>
</dbReference>
<dbReference type="EMBL" id="JAZDWU010000002">
    <property type="protein sequence ID" value="KAL0010240.1"/>
    <property type="molecule type" value="Genomic_DNA"/>
</dbReference>
<reference evidence="8 9" key="1">
    <citation type="submission" date="2024-01" db="EMBL/GenBank/DDBJ databases">
        <title>A telomere-to-telomere, gap-free genome of sweet tea (Lithocarpus litseifolius).</title>
        <authorList>
            <person name="Zhou J."/>
        </authorList>
    </citation>
    <scope>NUCLEOTIDE SEQUENCE [LARGE SCALE GENOMIC DNA]</scope>
    <source>
        <strain evidence="8">Zhou-2022a</strain>
        <tissue evidence="8">Leaf</tissue>
    </source>
</reference>
<dbReference type="InterPro" id="IPR038765">
    <property type="entry name" value="Papain-like_cys_pep_sf"/>
</dbReference>
<dbReference type="EC" id="3.4.19.12" evidence="3"/>
<organism evidence="8 9">
    <name type="scientific">Lithocarpus litseifolius</name>
    <dbReference type="NCBI Taxonomy" id="425828"/>
    <lineage>
        <taxon>Eukaryota</taxon>
        <taxon>Viridiplantae</taxon>
        <taxon>Streptophyta</taxon>
        <taxon>Embryophyta</taxon>
        <taxon>Tracheophyta</taxon>
        <taxon>Spermatophyta</taxon>
        <taxon>Magnoliopsida</taxon>
        <taxon>eudicotyledons</taxon>
        <taxon>Gunneridae</taxon>
        <taxon>Pentapetalae</taxon>
        <taxon>rosids</taxon>
        <taxon>fabids</taxon>
        <taxon>Fagales</taxon>
        <taxon>Fagaceae</taxon>
        <taxon>Lithocarpus</taxon>
    </lineage>
</organism>
<dbReference type="SMART" id="SM00256">
    <property type="entry name" value="FBOX"/>
    <property type="match status" value="1"/>
</dbReference>
<keyword evidence="4" id="KW-0833">Ubl conjugation pathway</keyword>
<name>A0AAW2DM59_9ROSI</name>
<dbReference type="FunFam" id="3.90.70.80:FF:000001">
    <property type="entry name" value="OTU domain-containing protein"/>
    <property type="match status" value="1"/>
</dbReference>
<feature type="domain" description="F-box" evidence="6">
    <location>
        <begin position="22"/>
        <end position="72"/>
    </location>
</feature>
<dbReference type="SUPFAM" id="SSF81383">
    <property type="entry name" value="F-box domain"/>
    <property type="match status" value="1"/>
</dbReference>
<comment type="caution">
    <text evidence="8">The sequence shown here is derived from an EMBL/GenBank/DDBJ whole genome shotgun (WGS) entry which is preliminary data.</text>
</comment>
<evidence type="ECO:0000256" key="2">
    <source>
        <dbReference type="ARBA" id="ARBA00010407"/>
    </source>
</evidence>
<sequence length="700" mass="82003">MGFEKEKKRRKAIFLLSTGDAVDRISQLPEHILHHILFFMPPKDAARTSTLSMTWRQAWNSLPRSDFTFSSRNSYYSFVSEEEKAKFEEESEQFIKSVDEALLPLREQKKIIQRFSLNMSLCDAKYDSCIDNWIELVNGNHIETLDLDILSMIHVKNYVLPQKTFSVESLVKLSLRGCKIESDYFSYNMKPICLRELTLRFVEIDSHTIMKILRCCPLLEVFVLDLCMKMRSFVHLVNVPKLKKAKLYGISWVRVEAPNLEVFHCERFIGKLDNIACSKVKKLKLKSVESKQILPDINYKFPFLETLYLRVLRSETIKISSRVLKRLSLLCDDQIVPLLQINCENLHSFEFDSESIPKSFSITSSACLEKIVHTLRPKGSIDTFWFLRLRRYLGKFKEHQTLSLHFQLTTNNFTSEELVPIVKHFELDDVPTMQDYTAVLDGLLWSFHPKALRTYSNIENNEFIKFLFQALINRDEEPNCCSDSHMKCWRHYLKAVTAKYFDRRKWKYVKFVPKTNAKVPSANDVKSDHQRLLERLKLYNLVENEVKGDGNCQFRAIADQLYGDPDLHTFVRELVIEQLKSQLELYQNYVPMSYNDYLEKMSKEGEWGDHVTLQAAADRFGVKIFLITSFKDTCYIEILPHIQKSKRVLMLSFWAETHYNSINPEAESLAVDYLALHDVVLSPGLWSYLQLPRESEFFSQ</sequence>
<dbReference type="InterPro" id="IPR001810">
    <property type="entry name" value="F-box_dom"/>
</dbReference>
<dbReference type="CDD" id="cd22160">
    <property type="entry name" value="F-box_AtFBL13-like"/>
    <property type="match status" value="1"/>
</dbReference>
<evidence type="ECO:0000313" key="8">
    <source>
        <dbReference type="EMBL" id="KAL0010240.1"/>
    </source>
</evidence>
<comment type="catalytic activity">
    <reaction evidence="1">
        <text>Thiol-dependent hydrolysis of ester, thioester, amide, peptide and isopeptide bonds formed by the C-terminal Gly of ubiquitin (a 76-residue protein attached to proteins as an intracellular targeting signal).</text>
        <dbReference type="EC" id="3.4.19.12"/>
    </reaction>
</comment>
<dbReference type="InterPro" id="IPR036047">
    <property type="entry name" value="F-box-like_dom_sf"/>
</dbReference>
<dbReference type="SUPFAM" id="SSF54001">
    <property type="entry name" value="Cysteine proteinases"/>
    <property type="match status" value="1"/>
</dbReference>
<dbReference type="Proteomes" id="UP001459277">
    <property type="component" value="Unassembled WGS sequence"/>
</dbReference>
<dbReference type="PANTHER" id="PTHR12419">
    <property type="entry name" value="OTU DOMAIN CONTAINING PROTEIN"/>
    <property type="match status" value="1"/>
</dbReference>
<dbReference type="CDD" id="cd22751">
    <property type="entry name" value="OTU_plant_OTU9-like"/>
    <property type="match status" value="1"/>
</dbReference>
<comment type="similarity">
    <text evidence="2">Belongs to the peptidase C85 family.</text>
</comment>
<dbReference type="Gene3D" id="3.90.70.80">
    <property type="match status" value="1"/>
</dbReference>
<dbReference type="Pfam" id="PF00646">
    <property type="entry name" value="F-box"/>
    <property type="match status" value="1"/>
</dbReference>
<accession>A0AAW2DM59</accession>
<dbReference type="Gene3D" id="3.80.10.10">
    <property type="entry name" value="Ribonuclease Inhibitor"/>
    <property type="match status" value="1"/>
</dbReference>
<keyword evidence="9" id="KW-1185">Reference proteome</keyword>
<dbReference type="AlphaFoldDB" id="A0AAW2DM59"/>
<evidence type="ECO:0000256" key="1">
    <source>
        <dbReference type="ARBA" id="ARBA00000707"/>
    </source>
</evidence>
<dbReference type="InterPro" id="IPR055411">
    <property type="entry name" value="LRR_FXL15/At3g58940/PEG3-like"/>
</dbReference>
<gene>
    <name evidence="8" type="ORF">SO802_005348</name>
</gene>
<proteinExistence type="inferred from homology"/>
<evidence type="ECO:0000256" key="5">
    <source>
        <dbReference type="ARBA" id="ARBA00022801"/>
    </source>
</evidence>
<dbReference type="PROSITE" id="PS50181">
    <property type="entry name" value="FBOX"/>
    <property type="match status" value="1"/>
</dbReference>
<evidence type="ECO:0000256" key="3">
    <source>
        <dbReference type="ARBA" id="ARBA00012759"/>
    </source>
</evidence>
<evidence type="ECO:0000259" key="6">
    <source>
        <dbReference type="PROSITE" id="PS50181"/>
    </source>
</evidence>
<feature type="domain" description="OTU" evidence="7">
    <location>
        <begin position="541"/>
        <end position="665"/>
    </location>
</feature>
<dbReference type="InterPro" id="IPR032675">
    <property type="entry name" value="LRR_dom_sf"/>
</dbReference>
<dbReference type="InterPro" id="IPR050704">
    <property type="entry name" value="Peptidase_C85-like"/>
</dbReference>
<evidence type="ECO:0000259" key="7">
    <source>
        <dbReference type="PROSITE" id="PS50802"/>
    </source>
</evidence>
<protein>
    <recommendedName>
        <fullName evidence="3">ubiquitinyl hydrolase 1</fullName>
        <ecNumber evidence="3">3.4.19.12</ecNumber>
    </recommendedName>
</protein>
<evidence type="ECO:0000313" key="9">
    <source>
        <dbReference type="Proteomes" id="UP001459277"/>
    </source>
</evidence>
<dbReference type="GO" id="GO:0004843">
    <property type="term" value="F:cysteine-type deubiquitinase activity"/>
    <property type="evidence" value="ECO:0007669"/>
    <property type="project" value="UniProtKB-EC"/>
</dbReference>
<keyword evidence="5" id="KW-0378">Hydrolase</keyword>
<dbReference type="Gene3D" id="1.20.1280.50">
    <property type="match status" value="1"/>
</dbReference>
<dbReference type="InterPro" id="IPR003323">
    <property type="entry name" value="OTU_dom"/>
</dbReference>
<dbReference type="Pfam" id="PF02338">
    <property type="entry name" value="OTU"/>
    <property type="match status" value="1"/>
</dbReference>
<dbReference type="PANTHER" id="PTHR12419:SF111">
    <property type="entry name" value="OVARIAN TUMOR DOMAIN-CONTAINING DEUBIQUITINATING ENZYME 9"/>
    <property type="match status" value="1"/>
</dbReference>
<dbReference type="Pfam" id="PF24758">
    <property type="entry name" value="LRR_At5g56370"/>
    <property type="match status" value="1"/>
</dbReference>